<dbReference type="GO" id="GO:0005737">
    <property type="term" value="C:cytoplasm"/>
    <property type="evidence" value="ECO:0007669"/>
    <property type="project" value="TreeGrafter"/>
</dbReference>
<evidence type="ECO:0000259" key="1">
    <source>
        <dbReference type="Pfam" id="PF21938"/>
    </source>
</evidence>
<dbReference type="PANTHER" id="PTHR10652:SF0">
    <property type="entry name" value="ADENYLYL CYCLASE-ASSOCIATED PROTEIN"/>
    <property type="match status" value="1"/>
</dbReference>
<dbReference type="GO" id="GO:0007015">
    <property type="term" value="P:actin filament organization"/>
    <property type="evidence" value="ECO:0007669"/>
    <property type="project" value="TreeGrafter"/>
</dbReference>
<proteinExistence type="predicted"/>
<protein>
    <recommendedName>
        <fullName evidence="1">CAP N-terminal domain-containing protein</fullName>
    </recommendedName>
</protein>
<dbReference type="Pfam" id="PF21938">
    <property type="entry name" value="CAP_N"/>
    <property type="match status" value="1"/>
</dbReference>
<accession>A0AA85JWN2</accession>
<dbReference type="Gene3D" id="1.25.40.330">
    <property type="entry name" value="Adenylate cyclase-associated CAP, N-terminal domain"/>
    <property type="match status" value="1"/>
</dbReference>
<sequence>MKKSSSWLKGLLCHKSHHKFQRGIDSNNVDCDRANSNNIKPLEQDGSVKETLSLSTTSQTPGLGDGGSASLGDWSAVHQVDCIDNSKVNLLCDGSHNSASAIISFLNRAEFCDRLESIIARLEKVAQLGLEKTPGLIAFESLMAGSLKNYLTCSKKLGGNIQSQSSCVYEAFCIVRDLIQDSMVYKKPNETEMDTLLKKLDFKLIEIANFSVEALSVRKYQLSTVADSMLILNWVENSSASQYVKEMKDSAWLYANKVVQYCRKSLPEHVEWIRSWLACLDELCILVDEHFPYGLKWNSNGSKLPLPTVEIRPVQRLQPNCNPTLPCRTSAENRRAKMSMPSQSSTSPDLAQLFSELTSAHKNLRHNADKLTHLIRSLRVCSLKSTNVPFLKDNTVQL</sequence>
<dbReference type="GO" id="GO:0003779">
    <property type="term" value="F:actin binding"/>
    <property type="evidence" value="ECO:0007669"/>
    <property type="project" value="InterPro"/>
</dbReference>
<evidence type="ECO:0000313" key="3">
    <source>
        <dbReference type="WBParaSite" id="TREG1_57700.1"/>
    </source>
</evidence>
<dbReference type="InterPro" id="IPR001837">
    <property type="entry name" value="Adenylate_cyclase-assoc_CAP"/>
</dbReference>
<reference evidence="2" key="1">
    <citation type="submission" date="2022-06" db="EMBL/GenBank/DDBJ databases">
        <authorList>
            <person name="Berger JAMES D."/>
            <person name="Berger JAMES D."/>
        </authorList>
    </citation>
    <scope>NUCLEOTIDE SEQUENCE [LARGE SCALE GENOMIC DNA]</scope>
</reference>
<dbReference type="GO" id="GO:0019933">
    <property type="term" value="P:cAMP-mediated signaling"/>
    <property type="evidence" value="ECO:0007669"/>
    <property type="project" value="TreeGrafter"/>
</dbReference>
<dbReference type="InterPro" id="IPR036222">
    <property type="entry name" value="CAP_N_sf"/>
</dbReference>
<dbReference type="SUPFAM" id="SSF101278">
    <property type="entry name" value="N-terminal domain of adenylylcyclase associated protein, CAP"/>
    <property type="match status" value="1"/>
</dbReference>
<dbReference type="AlphaFoldDB" id="A0AA85JWN2"/>
<dbReference type="GO" id="GO:0008179">
    <property type="term" value="F:adenylate cyclase binding"/>
    <property type="evidence" value="ECO:0007669"/>
    <property type="project" value="TreeGrafter"/>
</dbReference>
<reference evidence="3" key="2">
    <citation type="submission" date="2023-11" db="UniProtKB">
        <authorList>
            <consortium name="WormBaseParasite"/>
        </authorList>
    </citation>
    <scope>IDENTIFICATION</scope>
</reference>
<name>A0AA85JWN2_TRIRE</name>
<evidence type="ECO:0000313" key="2">
    <source>
        <dbReference type="Proteomes" id="UP000050795"/>
    </source>
</evidence>
<feature type="domain" description="CAP N-terminal" evidence="1">
    <location>
        <begin position="139"/>
        <end position="295"/>
    </location>
</feature>
<keyword evidence="2" id="KW-1185">Reference proteome</keyword>
<dbReference type="PANTHER" id="PTHR10652">
    <property type="entry name" value="ADENYLYL CYCLASE-ASSOCIATED PROTEIN"/>
    <property type="match status" value="1"/>
</dbReference>
<dbReference type="InterPro" id="IPR053950">
    <property type="entry name" value="CAP_N"/>
</dbReference>
<dbReference type="WBParaSite" id="TREG1_57700.1">
    <property type="protein sequence ID" value="TREG1_57700.1"/>
    <property type="gene ID" value="TREG1_57700"/>
</dbReference>
<dbReference type="GO" id="GO:0000902">
    <property type="term" value="P:cell morphogenesis"/>
    <property type="evidence" value="ECO:0007669"/>
    <property type="project" value="TreeGrafter"/>
</dbReference>
<organism evidence="2 3">
    <name type="scientific">Trichobilharzia regenti</name>
    <name type="common">Nasal bird schistosome</name>
    <dbReference type="NCBI Taxonomy" id="157069"/>
    <lineage>
        <taxon>Eukaryota</taxon>
        <taxon>Metazoa</taxon>
        <taxon>Spiralia</taxon>
        <taxon>Lophotrochozoa</taxon>
        <taxon>Platyhelminthes</taxon>
        <taxon>Trematoda</taxon>
        <taxon>Digenea</taxon>
        <taxon>Strigeidida</taxon>
        <taxon>Schistosomatoidea</taxon>
        <taxon>Schistosomatidae</taxon>
        <taxon>Trichobilharzia</taxon>
    </lineage>
</organism>
<dbReference type="Proteomes" id="UP000050795">
    <property type="component" value="Unassembled WGS sequence"/>
</dbReference>